<evidence type="ECO:0000313" key="1">
    <source>
        <dbReference type="EMBL" id="MPM60600.1"/>
    </source>
</evidence>
<dbReference type="AlphaFoldDB" id="A0A645B585"/>
<accession>A0A645B585</accession>
<sequence>MLSILAKAILKNIEILTLTLNIDSTRIIIEGKRANILISKLFTIALSIPPDAVLSGELSDTTK</sequence>
<comment type="caution">
    <text evidence="1">The sequence shown here is derived from an EMBL/GenBank/DDBJ whole genome shotgun (WGS) entry which is preliminary data.</text>
</comment>
<protein>
    <submittedName>
        <fullName evidence="1">Uncharacterized protein</fullName>
    </submittedName>
</protein>
<reference evidence="1" key="1">
    <citation type="submission" date="2019-08" db="EMBL/GenBank/DDBJ databases">
        <authorList>
            <person name="Kucharzyk K."/>
            <person name="Murdoch R.W."/>
            <person name="Higgins S."/>
            <person name="Loffler F."/>
        </authorList>
    </citation>
    <scope>NUCLEOTIDE SEQUENCE</scope>
</reference>
<organism evidence="1">
    <name type="scientific">bioreactor metagenome</name>
    <dbReference type="NCBI Taxonomy" id="1076179"/>
    <lineage>
        <taxon>unclassified sequences</taxon>
        <taxon>metagenomes</taxon>
        <taxon>ecological metagenomes</taxon>
    </lineage>
</organism>
<dbReference type="EMBL" id="VSSQ01017882">
    <property type="protein sequence ID" value="MPM60600.1"/>
    <property type="molecule type" value="Genomic_DNA"/>
</dbReference>
<gene>
    <name evidence="1" type="ORF">SDC9_107452</name>
</gene>
<proteinExistence type="predicted"/>
<name>A0A645B585_9ZZZZ</name>